<dbReference type="Pfam" id="PF00293">
    <property type="entry name" value="NUDIX"/>
    <property type="match status" value="1"/>
</dbReference>
<dbReference type="InterPro" id="IPR020476">
    <property type="entry name" value="Nudix_hydrolase"/>
</dbReference>
<gene>
    <name evidence="4" type="ORF">AWJ07_01765</name>
</gene>
<reference evidence="4 5" key="1">
    <citation type="submission" date="2016-01" db="EMBL/GenBank/DDBJ databases">
        <title>Draft genome of the antarctic isolate Shewanella frigidimarina Ag06-30.</title>
        <authorList>
            <person name="Parmeciano Di Noto G."/>
            <person name="Vazquez S."/>
            <person name="Mac Cormack W."/>
            <person name="Iriarte A."/>
            <person name="Quiroga C."/>
        </authorList>
    </citation>
    <scope>NUCLEOTIDE SEQUENCE [LARGE SCALE GENOMIC DNA]</scope>
    <source>
        <strain evidence="4 5">Ag06-30</strain>
    </source>
</reference>
<evidence type="ECO:0000256" key="2">
    <source>
        <dbReference type="ARBA" id="ARBA00022801"/>
    </source>
</evidence>
<comment type="caution">
    <text evidence="4">The sequence shown here is derived from an EMBL/GenBank/DDBJ whole genome shotgun (WGS) entry which is preliminary data.</text>
</comment>
<dbReference type="RefSeq" id="WP_059743902.1">
    <property type="nucleotide sequence ID" value="NZ_JBOZPV010000005.1"/>
</dbReference>
<sequence>MAFNDLFRLSSHAVITNTVGEVLLLKATYGDKHWGLPGGGLDPNETIHQALQRECVEELGCEVDVQYLSGVYFHSAYQSQAFIFRCALPQGATIRLSDEHSEYAYVAVTELSTIQQQRVNECLAFSGVVRSAAF</sequence>
<dbReference type="PROSITE" id="PS51462">
    <property type="entry name" value="NUDIX"/>
    <property type="match status" value="1"/>
</dbReference>
<dbReference type="PANTHER" id="PTHR43046:SF2">
    <property type="entry name" value="8-OXO-DGTP DIPHOSPHATASE-RELATED"/>
    <property type="match status" value="1"/>
</dbReference>
<feature type="domain" description="Nudix hydrolase" evidence="3">
    <location>
        <begin position="6"/>
        <end position="134"/>
    </location>
</feature>
<name>A0A106C319_SHEFR</name>
<dbReference type="PANTHER" id="PTHR43046">
    <property type="entry name" value="GDP-MANNOSE MANNOSYL HYDROLASE"/>
    <property type="match status" value="1"/>
</dbReference>
<proteinExistence type="predicted"/>
<dbReference type="InterPro" id="IPR000086">
    <property type="entry name" value="NUDIX_hydrolase_dom"/>
</dbReference>
<dbReference type="GO" id="GO:0016787">
    <property type="term" value="F:hydrolase activity"/>
    <property type="evidence" value="ECO:0007669"/>
    <property type="project" value="UniProtKB-KW"/>
</dbReference>
<organism evidence="4">
    <name type="scientific">Shewanella frigidimarina</name>
    <dbReference type="NCBI Taxonomy" id="56812"/>
    <lineage>
        <taxon>Bacteria</taxon>
        <taxon>Pseudomonadati</taxon>
        <taxon>Pseudomonadota</taxon>
        <taxon>Gammaproteobacteria</taxon>
        <taxon>Alteromonadales</taxon>
        <taxon>Shewanellaceae</taxon>
        <taxon>Shewanella</taxon>
    </lineage>
</organism>
<evidence type="ECO:0000256" key="1">
    <source>
        <dbReference type="ARBA" id="ARBA00001946"/>
    </source>
</evidence>
<protein>
    <submittedName>
        <fullName evidence="4">NUDIX hydrolase</fullName>
    </submittedName>
</protein>
<accession>A0A106C319</accession>
<dbReference type="EMBL" id="LRDC01000001">
    <property type="protein sequence ID" value="KVX03321.1"/>
    <property type="molecule type" value="Genomic_DNA"/>
</dbReference>
<dbReference type="InterPro" id="IPR015797">
    <property type="entry name" value="NUDIX_hydrolase-like_dom_sf"/>
</dbReference>
<dbReference type="Proteomes" id="UP000055702">
    <property type="component" value="Unassembled WGS sequence"/>
</dbReference>
<comment type="cofactor">
    <cofactor evidence="1">
        <name>Mg(2+)</name>
        <dbReference type="ChEBI" id="CHEBI:18420"/>
    </cofactor>
</comment>
<keyword evidence="2 4" id="KW-0378">Hydrolase</keyword>
<dbReference type="AlphaFoldDB" id="A0A106C319"/>
<dbReference type="PRINTS" id="PR00502">
    <property type="entry name" value="NUDIXFAMILY"/>
</dbReference>
<dbReference type="Gene3D" id="3.90.79.10">
    <property type="entry name" value="Nucleoside Triphosphate Pyrophosphohydrolase"/>
    <property type="match status" value="1"/>
</dbReference>
<evidence type="ECO:0000259" key="3">
    <source>
        <dbReference type="PROSITE" id="PS51462"/>
    </source>
</evidence>
<dbReference type="SUPFAM" id="SSF55811">
    <property type="entry name" value="Nudix"/>
    <property type="match status" value="1"/>
</dbReference>
<evidence type="ECO:0000313" key="4">
    <source>
        <dbReference type="EMBL" id="KVX03321.1"/>
    </source>
</evidence>
<dbReference type="CDD" id="cd02883">
    <property type="entry name" value="NUDIX_Hydrolase"/>
    <property type="match status" value="1"/>
</dbReference>
<evidence type="ECO:0000313" key="5">
    <source>
        <dbReference type="Proteomes" id="UP000055702"/>
    </source>
</evidence>